<gene>
    <name evidence="3" type="ORF">GOCE00092_LOCUS2005</name>
</gene>
<dbReference type="Gene3D" id="2.60.120.680">
    <property type="entry name" value="GOLD domain"/>
    <property type="match status" value="1"/>
</dbReference>
<keyword evidence="1" id="KW-0175">Coiled coil</keyword>
<evidence type="ECO:0008006" key="4">
    <source>
        <dbReference type="Google" id="ProtNLM"/>
    </source>
</evidence>
<name>A0A7S1Y2N4_9STRA</name>
<organism evidence="3">
    <name type="scientific">Grammatophora oceanica</name>
    <dbReference type="NCBI Taxonomy" id="210454"/>
    <lineage>
        <taxon>Eukaryota</taxon>
        <taxon>Sar</taxon>
        <taxon>Stramenopiles</taxon>
        <taxon>Ochrophyta</taxon>
        <taxon>Bacillariophyta</taxon>
        <taxon>Fragilariophyceae</taxon>
        <taxon>Fragilariophycidae</taxon>
        <taxon>Rhabdonematales</taxon>
        <taxon>Grammatophoraceae</taxon>
        <taxon>Grammatophora</taxon>
    </lineage>
</organism>
<reference evidence="3" key="1">
    <citation type="submission" date="2021-01" db="EMBL/GenBank/DDBJ databases">
        <authorList>
            <person name="Corre E."/>
            <person name="Pelletier E."/>
            <person name="Niang G."/>
            <person name="Scheremetjew M."/>
            <person name="Finn R."/>
            <person name="Kale V."/>
            <person name="Holt S."/>
            <person name="Cochrane G."/>
            <person name="Meng A."/>
            <person name="Brown T."/>
            <person name="Cohen L."/>
        </authorList>
    </citation>
    <scope>NUCLEOTIDE SEQUENCE</scope>
    <source>
        <strain evidence="3">CCMP 410</strain>
    </source>
</reference>
<evidence type="ECO:0000313" key="3">
    <source>
        <dbReference type="EMBL" id="CAD9273098.1"/>
    </source>
</evidence>
<proteinExistence type="predicted"/>
<protein>
    <recommendedName>
        <fullName evidence="4">GOLD domain-containing protein</fullName>
    </recommendedName>
</protein>
<evidence type="ECO:0000256" key="2">
    <source>
        <dbReference type="SAM" id="MobiDB-lite"/>
    </source>
</evidence>
<dbReference type="EMBL" id="HBGK01003763">
    <property type="protein sequence ID" value="CAD9273098.1"/>
    <property type="molecule type" value="Transcribed_RNA"/>
</dbReference>
<dbReference type="InterPro" id="IPR036598">
    <property type="entry name" value="GOLD_dom_sf"/>
</dbReference>
<dbReference type="AlphaFoldDB" id="A0A7S1Y2N4"/>
<dbReference type="SUPFAM" id="SSF101576">
    <property type="entry name" value="Supernatant protein factor (SPF), C-terminal domain"/>
    <property type="match status" value="1"/>
</dbReference>
<evidence type="ECO:0000256" key="1">
    <source>
        <dbReference type="SAM" id="Coils"/>
    </source>
</evidence>
<feature type="coiled-coil region" evidence="1">
    <location>
        <begin position="195"/>
        <end position="229"/>
    </location>
</feature>
<feature type="region of interest" description="Disordered" evidence="2">
    <location>
        <begin position="251"/>
        <end position="273"/>
    </location>
</feature>
<accession>A0A7S1Y2N4</accession>
<sequence length="273" mass="30317">MTEQDKKLAELEAKAVAEATATADDSFTPSPTLMNHAEPQVLMDQVDGPSLKNYEAKESIYVGKSVPVALRSKLEVPINVTAPGSVVEYKVETRTYDISFGITAEREEGVTVVKSTGRVESHVAPVSGKFLVGSVPCLLKFEFDNSYSMFREKLLSYRVVVTPPSVKTLVEGRRRRAKACQRALSTDLSDVAVKHSSAVARKKDLEDKIAKLNQELHEAKQQLEMVATEESDLKTRVDLRKGQTALLEERLTRGWIDEPEEMKPQQQQQNGGQ</sequence>